<keyword evidence="3" id="KW-1185">Reference proteome</keyword>
<geneLocation type="plasmid" evidence="2">
    <name>unnamed1</name>
</geneLocation>
<dbReference type="InterPro" id="IPR036388">
    <property type="entry name" value="WH-like_DNA-bd_sf"/>
</dbReference>
<feature type="domain" description="HTH marR-type" evidence="1">
    <location>
        <begin position="1"/>
        <end position="116"/>
    </location>
</feature>
<dbReference type="Proteomes" id="UP001317259">
    <property type="component" value="Unassembled WGS sequence"/>
</dbReference>
<organism evidence="2 3">
    <name type="scientific">Actinomadura luzonensis</name>
    <dbReference type="NCBI Taxonomy" id="2805427"/>
    <lineage>
        <taxon>Bacteria</taxon>
        <taxon>Bacillati</taxon>
        <taxon>Actinomycetota</taxon>
        <taxon>Actinomycetes</taxon>
        <taxon>Streptosporangiales</taxon>
        <taxon>Thermomonosporaceae</taxon>
        <taxon>Actinomadura</taxon>
    </lineage>
</organism>
<reference evidence="2 3" key="1">
    <citation type="submission" date="2022-04" db="EMBL/GenBank/DDBJ databases">
        <title>Genome draft of Actinomadura sp. ATCC 31491.</title>
        <authorList>
            <person name="Shi X."/>
            <person name="Du Y."/>
        </authorList>
    </citation>
    <scope>NUCLEOTIDE SEQUENCE [LARGE SCALE GENOMIC DNA]</scope>
    <source>
        <strain evidence="2 3">ATCC 31491</strain>
        <plasmid evidence="2">unnamed1</plasmid>
    </source>
</reference>
<sequence length="131" mass="14334">MFIRLPSVQRLSFTTLSVLHTLAGQGPKRLTDLAAGEQVTQPAITQMVAKLEREGLVERRPDPSDRRAVLVRVTEAGAAIVHGRRADRRAHLTDLTAALTPAERASIAAALPALARLAEVNRHLAEQHRRN</sequence>
<dbReference type="Pfam" id="PF01047">
    <property type="entry name" value="MarR"/>
    <property type="match status" value="1"/>
</dbReference>
<accession>A0ABT0GD78</accession>
<dbReference type="PANTHER" id="PTHR39515">
    <property type="entry name" value="CONSERVED PROTEIN"/>
    <property type="match status" value="1"/>
</dbReference>
<proteinExistence type="predicted"/>
<dbReference type="Gene3D" id="1.10.10.10">
    <property type="entry name" value="Winged helix-like DNA-binding domain superfamily/Winged helix DNA-binding domain"/>
    <property type="match status" value="1"/>
</dbReference>
<evidence type="ECO:0000259" key="1">
    <source>
        <dbReference type="PROSITE" id="PS50995"/>
    </source>
</evidence>
<keyword evidence="2" id="KW-0614">Plasmid</keyword>
<dbReference type="SUPFAM" id="SSF46785">
    <property type="entry name" value="Winged helix' DNA-binding domain"/>
    <property type="match status" value="1"/>
</dbReference>
<dbReference type="EMBL" id="JAKRKC020000004">
    <property type="protein sequence ID" value="MCK2222046.1"/>
    <property type="molecule type" value="Genomic_DNA"/>
</dbReference>
<name>A0ABT0GD78_9ACTN</name>
<evidence type="ECO:0000313" key="2">
    <source>
        <dbReference type="EMBL" id="MCK2222046.1"/>
    </source>
</evidence>
<dbReference type="PANTHER" id="PTHR39515:SF2">
    <property type="entry name" value="HTH-TYPE TRANSCRIPTIONAL REGULATOR RV0880"/>
    <property type="match status" value="1"/>
</dbReference>
<dbReference type="PROSITE" id="PS50995">
    <property type="entry name" value="HTH_MARR_2"/>
    <property type="match status" value="1"/>
</dbReference>
<gene>
    <name evidence="2" type="ORF">MF672_050810</name>
</gene>
<dbReference type="InterPro" id="IPR052526">
    <property type="entry name" value="HTH-type_Bedaq_tolerance"/>
</dbReference>
<dbReference type="InterPro" id="IPR036390">
    <property type="entry name" value="WH_DNA-bd_sf"/>
</dbReference>
<dbReference type="InterPro" id="IPR000835">
    <property type="entry name" value="HTH_MarR-typ"/>
</dbReference>
<evidence type="ECO:0000313" key="3">
    <source>
        <dbReference type="Proteomes" id="UP001317259"/>
    </source>
</evidence>
<dbReference type="SMART" id="SM00347">
    <property type="entry name" value="HTH_MARR"/>
    <property type="match status" value="1"/>
</dbReference>
<comment type="caution">
    <text evidence="2">The sequence shown here is derived from an EMBL/GenBank/DDBJ whole genome shotgun (WGS) entry which is preliminary data.</text>
</comment>
<protein>
    <submittedName>
        <fullName evidence="2">MarR family transcriptional regulator</fullName>
    </submittedName>
</protein>
<dbReference type="PRINTS" id="PR00598">
    <property type="entry name" value="HTHMARR"/>
</dbReference>